<feature type="non-terminal residue" evidence="2">
    <location>
        <position position="1"/>
    </location>
</feature>
<feature type="region of interest" description="Disordered" evidence="1">
    <location>
        <begin position="1"/>
        <end position="75"/>
    </location>
</feature>
<protein>
    <submittedName>
        <fullName evidence="2">Uncharacterized protein</fullName>
    </submittedName>
</protein>
<sequence>AAVRAGAVRWCDAARKTPEPKRRNRTSRRRGEELRLSCATRPARAANSPDPPRPATARTRDRRDPQRGRAGREGRGASIGRVIILISELRIVSVTANAIERLLWKENSRDQLNLSKKRRTLHTN</sequence>
<dbReference type="AlphaFoldDB" id="A0A151IBB6"/>
<feature type="compositionally biased region" description="Basic and acidic residues" evidence="1">
    <location>
        <begin position="12"/>
        <end position="21"/>
    </location>
</feature>
<evidence type="ECO:0000313" key="2">
    <source>
        <dbReference type="EMBL" id="KYM96954.1"/>
    </source>
</evidence>
<organism evidence="2 3">
    <name type="scientific">Cyphomyrmex costatus</name>
    <dbReference type="NCBI Taxonomy" id="456900"/>
    <lineage>
        <taxon>Eukaryota</taxon>
        <taxon>Metazoa</taxon>
        <taxon>Ecdysozoa</taxon>
        <taxon>Arthropoda</taxon>
        <taxon>Hexapoda</taxon>
        <taxon>Insecta</taxon>
        <taxon>Pterygota</taxon>
        <taxon>Neoptera</taxon>
        <taxon>Endopterygota</taxon>
        <taxon>Hymenoptera</taxon>
        <taxon>Apocrita</taxon>
        <taxon>Aculeata</taxon>
        <taxon>Formicoidea</taxon>
        <taxon>Formicidae</taxon>
        <taxon>Myrmicinae</taxon>
        <taxon>Cyphomyrmex</taxon>
    </lineage>
</organism>
<dbReference type="Proteomes" id="UP000078542">
    <property type="component" value="Unassembled WGS sequence"/>
</dbReference>
<reference evidence="2 3" key="1">
    <citation type="submission" date="2016-03" db="EMBL/GenBank/DDBJ databases">
        <title>Cyphomyrmex costatus WGS genome.</title>
        <authorList>
            <person name="Nygaard S."/>
            <person name="Hu H."/>
            <person name="Boomsma J."/>
            <person name="Zhang G."/>
        </authorList>
    </citation>
    <scope>NUCLEOTIDE SEQUENCE [LARGE SCALE GENOMIC DNA]</scope>
    <source>
        <strain evidence="2">MS0001</strain>
        <tissue evidence="2">Whole body</tissue>
    </source>
</reference>
<feature type="compositionally biased region" description="Basic and acidic residues" evidence="1">
    <location>
        <begin position="58"/>
        <end position="75"/>
    </location>
</feature>
<accession>A0A151IBB6</accession>
<evidence type="ECO:0000256" key="1">
    <source>
        <dbReference type="SAM" id="MobiDB-lite"/>
    </source>
</evidence>
<evidence type="ECO:0000313" key="3">
    <source>
        <dbReference type="Proteomes" id="UP000078542"/>
    </source>
</evidence>
<gene>
    <name evidence="2" type="ORF">ALC62_12389</name>
</gene>
<proteinExistence type="predicted"/>
<dbReference type="EMBL" id="KQ978111">
    <property type="protein sequence ID" value="KYM96954.1"/>
    <property type="molecule type" value="Genomic_DNA"/>
</dbReference>
<keyword evidence="3" id="KW-1185">Reference proteome</keyword>
<name>A0A151IBB6_9HYME</name>